<dbReference type="SUPFAM" id="SSF49764">
    <property type="entry name" value="HSP20-like chaperones"/>
    <property type="match status" value="1"/>
</dbReference>
<dbReference type="PROSITE" id="PS01031">
    <property type="entry name" value="SHSP"/>
    <property type="match status" value="1"/>
</dbReference>
<dbReference type="RefSeq" id="WP_021074621.1">
    <property type="nucleotide sequence ID" value="NZ_FNPC01000006.1"/>
</dbReference>
<evidence type="ECO:0000259" key="3">
    <source>
        <dbReference type="PROSITE" id="PS01031"/>
    </source>
</evidence>
<keyword evidence="5" id="KW-1185">Reference proteome</keyword>
<dbReference type="InterPro" id="IPR008978">
    <property type="entry name" value="HSP20-like_chaperone"/>
</dbReference>
<dbReference type="Gene3D" id="2.60.40.790">
    <property type="match status" value="1"/>
</dbReference>
<dbReference type="CDD" id="cd06464">
    <property type="entry name" value="ACD_sHsps-like"/>
    <property type="match status" value="1"/>
</dbReference>
<dbReference type="Pfam" id="PF00011">
    <property type="entry name" value="HSP20"/>
    <property type="match status" value="1"/>
</dbReference>
<gene>
    <name evidence="4" type="ORF">SAMN05216564_106176</name>
</gene>
<feature type="domain" description="SHSP" evidence="3">
    <location>
        <begin position="6"/>
        <end position="118"/>
    </location>
</feature>
<reference evidence="5" key="1">
    <citation type="submission" date="2016-10" db="EMBL/GenBank/DDBJ databases">
        <authorList>
            <person name="Varghese N."/>
            <person name="Submissions S."/>
        </authorList>
    </citation>
    <scope>NUCLEOTIDE SEQUENCE [LARGE SCALE GENOMIC DNA]</scope>
    <source>
        <strain evidence="5">DC30,IBRC 10041,KCTC 4046</strain>
    </source>
</reference>
<evidence type="ECO:0000256" key="2">
    <source>
        <dbReference type="RuleBase" id="RU003616"/>
    </source>
</evidence>
<dbReference type="Proteomes" id="UP000199079">
    <property type="component" value="Unassembled WGS sequence"/>
</dbReference>
<protein>
    <submittedName>
        <fullName evidence="4">Hsp20/alpha crystallin family protein</fullName>
    </submittedName>
</protein>
<proteinExistence type="inferred from homology"/>
<evidence type="ECO:0000313" key="4">
    <source>
        <dbReference type="EMBL" id="SDY56166.1"/>
    </source>
</evidence>
<evidence type="ECO:0000313" key="5">
    <source>
        <dbReference type="Proteomes" id="UP000199079"/>
    </source>
</evidence>
<dbReference type="AlphaFoldDB" id="A0A1H3KVY2"/>
<comment type="similarity">
    <text evidence="1 2">Belongs to the small heat shock protein (HSP20) family.</text>
</comment>
<dbReference type="GeneID" id="43840117"/>
<sequence length="118" mass="12861">MSALRDALRDLPEAVFADLLESEDAYVLVVDLPGATSETTEVVAEAGRIDIEARREKATPEGYRYVREDRPLFLDVDLPLPPDGVGAEAAATMDRGVLELTVPKRRAADGQPIAIDER</sequence>
<name>A0A1H3KVY2_9EURY</name>
<dbReference type="OrthoDB" id="261383at2157"/>
<dbReference type="EMBL" id="FNPC01000006">
    <property type="protein sequence ID" value="SDY56166.1"/>
    <property type="molecule type" value="Genomic_DNA"/>
</dbReference>
<organism evidence="4 5">
    <name type="scientific">Halopenitus persicus</name>
    <dbReference type="NCBI Taxonomy" id="1048396"/>
    <lineage>
        <taxon>Archaea</taxon>
        <taxon>Methanobacteriati</taxon>
        <taxon>Methanobacteriota</taxon>
        <taxon>Stenosarchaea group</taxon>
        <taxon>Halobacteria</taxon>
        <taxon>Halobacteriales</taxon>
        <taxon>Haloferacaceae</taxon>
        <taxon>Halopenitus</taxon>
    </lineage>
</organism>
<evidence type="ECO:0000256" key="1">
    <source>
        <dbReference type="PROSITE-ProRule" id="PRU00285"/>
    </source>
</evidence>
<accession>A0A1H3KVY2</accession>
<dbReference type="InterPro" id="IPR002068">
    <property type="entry name" value="A-crystallin/Hsp20_dom"/>
</dbReference>